<evidence type="ECO:0000256" key="8">
    <source>
        <dbReference type="RuleBase" id="RU003629"/>
    </source>
</evidence>
<comment type="subunit">
    <text evidence="7">Part of the 30S ribosomal subunit. Interacts with proteins S7 and S18. Binds to IF-3.</text>
</comment>
<keyword evidence="5 7" id="KW-0687">Ribonucleoprotein</keyword>
<comment type="caution">
    <text evidence="9">The sequence shown here is derived from an EMBL/GenBank/DDBJ whole genome shotgun (WGS) entry which is preliminary data.</text>
</comment>
<dbReference type="GO" id="GO:0006412">
    <property type="term" value="P:translation"/>
    <property type="evidence" value="ECO:0007669"/>
    <property type="project" value="UniProtKB-UniRule"/>
</dbReference>
<dbReference type="HAMAP" id="MF_01310">
    <property type="entry name" value="Ribosomal_uS11"/>
    <property type="match status" value="1"/>
</dbReference>
<evidence type="ECO:0000313" key="10">
    <source>
        <dbReference type="Proteomes" id="UP000231426"/>
    </source>
</evidence>
<comment type="function">
    <text evidence="7">Located on the platform of the 30S subunit, it bridges several disparate RNA helices of the 16S rRNA. Forms part of the Shine-Dalgarno cleft in the 70S ribosome.</text>
</comment>
<dbReference type="GO" id="GO:0005840">
    <property type="term" value="C:ribosome"/>
    <property type="evidence" value="ECO:0007669"/>
    <property type="project" value="UniProtKB-KW"/>
</dbReference>
<dbReference type="FunFam" id="3.30.420.80:FF:000010">
    <property type="entry name" value="30S ribosomal protein S11"/>
    <property type="match status" value="1"/>
</dbReference>
<evidence type="ECO:0000256" key="4">
    <source>
        <dbReference type="ARBA" id="ARBA00022980"/>
    </source>
</evidence>
<dbReference type="InterPro" id="IPR001971">
    <property type="entry name" value="Ribosomal_uS11"/>
</dbReference>
<keyword evidence="3 7" id="KW-0694">RNA-binding</keyword>
<protein>
    <recommendedName>
        <fullName evidence="6 7">Small ribosomal subunit protein uS11</fullName>
    </recommendedName>
</protein>
<dbReference type="GO" id="GO:1990904">
    <property type="term" value="C:ribonucleoprotein complex"/>
    <property type="evidence" value="ECO:0007669"/>
    <property type="project" value="UniProtKB-KW"/>
</dbReference>
<proteinExistence type="inferred from homology"/>
<dbReference type="PROSITE" id="PS00054">
    <property type="entry name" value="RIBOSOMAL_S11"/>
    <property type="match status" value="1"/>
</dbReference>
<comment type="similarity">
    <text evidence="1 7 8">Belongs to the universal ribosomal protein uS11 family.</text>
</comment>
<dbReference type="NCBIfam" id="NF003698">
    <property type="entry name" value="PRK05309.1"/>
    <property type="match status" value="1"/>
</dbReference>
<organism evidence="9 10">
    <name type="scientific">Candidatus Magasanikbacteria bacterium CG10_big_fil_rev_8_21_14_0_10_36_32</name>
    <dbReference type="NCBI Taxonomy" id="1974646"/>
    <lineage>
        <taxon>Bacteria</taxon>
        <taxon>Candidatus Magasanikiibacteriota</taxon>
    </lineage>
</organism>
<dbReference type="Proteomes" id="UP000231426">
    <property type="component" value="Unassembled WGS sequence"/>
</dbReference>
<evidence type="ECO:0000256" key="3">
    <source>
        <dbReference type="ARBA" id="ARBA00022884"/>
    </source>
</evidence>
<dbReference type="GO" id="GO:0003735">
    <property type="term" value="F:structural constituent of ribosome"/>
    <property type="evidence" value="ECO:0007669"/>
    <property type="project" value="InterPro"/>
</dbReference>
<dbReference type="Gene3D" id="3.30.420.80">
    <property type="entry name" value="Ribosomal protein S11"/>
    <property type="match status" value="1"/>
</dbReference>
<dbReference type="GO" id="GO:0019843">
    <property type="term" value="F:rRNA binding"/>
    <property type="evidence" value="ECO:0007669"/>
    <property type="project" value="UniProtKB-UniRule"/>
</dbReference>
<sequence>MTTKEVKTAKVKTKKKKIVKQVLRGNAHIFASYNNTIVTITDPNGNALGWASSGMAGFKGPKKATPYASTMVVKMLIDKIADYGLKEVNVYVKGIGQGREGAVRALYANGLNVLSINDVTPIPHNGCRQPKRRRV</sequence>
<dbReference type="InterPro" id="IPR018102">
    <property type="entry name" value="Ribosomal_uS11_CS"/>
</dbReference>
<name>A0A2M6W7J4_9BACT</name>
<dbReference type="NCBIfam" id="TIGR03632">
    <property type="entry name" value="uS11_bact"/>
    <property type="match status" value="1"/>
</dbReference>
<evidence type="ECO:0000313" key="9">
    <source>
        <dbReference type="EMBL" id="PIT88756.1"/>
    </source>
</evidence>
<evidence type="ECO:0000256" key="2">
    <source>
        <dbReference type="ARBA" id="ARBA00022730"/>
    </source>
</evidence>
<dbReference type="InterPro" id="IPR019981">
    <property type="entry name" value="Ribosomal_uS11_bac-type"/>
</dbReference>
<reference evidence="10" key="1">
    <citation type="submission" date="2017-09" db="EMBL/GenBank/DDBJ databases">
        <title>Depth-based differentiation of microbial function through sediment-hosted aquifers and enrichment of novel symbionts in the deep terrestrial subsurface.</title>
        <authorList>
            <person name="Probst A.J."/>
            <person name="Ladd B."/>
            <person name="Jarett J.K."/>
            <person name="Geller-Mcgrath D.E."/>
            <person name="Sieber C.M.K."/>
            <person name="Emerson J.B."/>
            <person name="Anantharaman K."/>
            <person name="Thomas B.C."/>
            <person name="Malmstrom R."/>
            <person name="Stieglmeier M."/>
            <person name="Klingl A."/>
            <person name="Woyke T."/>
            <person name="Ryan C.M."/>
            <person name="Banfield J.F."/>
        </authorList>
    </citation>
    <scope>NUCLEOTIDE SEQUENCE [LARGE SCALE GENOMIC DNA]</scope>
</reference>
<evidence type="ECO:0000256" key="5">
    <source>
        <dbReference type="ARBA" id="ARBA00023274"/>
    </source>
</evidence>
<dbReference type="SUPFAM" id="SSF53137">
    <property type="entry name" value="Translational machinery components"/>
    <property type="match status" value="1"/>
</dbReference>
<accession>A0A2M6W7J4</accession>
<keyword evidence="4 7" id="KW-0689">Ribosomal protein</keyword>
<dbReference type="PANTHER" id="PTHR11759">
    <property type="entry name" value="40S RIBOSOMAL PROTEIN S14/30S RIBOSOMAL PROTEIN S11"/>
    <property type="match status" value="1"/>
</dbReference>
<keyword evidence="2 7" id="KW-0699">rRNA-binding</keyword>
<dbReference type="Pfam" id="PF00411">
    <property type="entry name" value="Ribosomal_S11"/>
    <property type="match status" value="1"/>
</dbReference>
<dbReference type="InterPro" id="IPR036967">
    <property type="entry name" value="Ribosomal_uS11_sf"/>
</dbReference>
<gene>
    <name evidence="7" type="primary">rpsK</name>
    <name evidence="9" type="ORF">COU29_00030</name>
</gene>
<evidence type="ECO:0000256" key="7">
    <source>
        <dbReference type="HAMAP-Rule" id="MF_01310"/>
    </source>
</evidence>
<dbReference type="AlphaFoldDB" id="A0A2M6W7J4"/>
<evidence type="ECO:0000256" key="1">
    <source>
        <dbReference type="ARBA" id="ARBA00006194"/>
    </source>
</evidence>
<dbReference type="PIRSF" id="PIRSF002131">
    <property type="entry name" value="Ribosomal_S11"/>
    <property type="match status" value="1"/>
</dbReference>
<dbReference type="EMBL" id="PFBV01000001">
    <property type="protein sequence ID" value="PIT88756.1"/>
    <property type="molecule type" value="Genomic_DNA"/>
</dbReference>
<evidence type="ECO:0000256" key="6">
    <source>
        <dbReference type="ARBA" id="ARBA00035160"/>
    </source>
</evidence>